<reference evidence="2 3" key="1">
    <citation type="submission" date="2016-04" db="EMBL/GenBank/DDBJ databases">
        <title>Genome analyses suggest a sexual origin of heterokaryosis in a supposedly ancient asexual fungus.</title>
        <authorList>
            <person name="Ropars J."/>
            <person name="Sedzielewska K."/>
            <person name="Noel J."/>
            <person name="Charron P."/>
            <person name="Farinelli L."/>
            <person name="Marton T."/>
            <person name="Kruger M."/>
            <person name="Pelin A."/>
            <person name="Brachmann A."/>
            <person name="Corradi N."/>
        </authorList>
    </citation>
    <scope>NUCLEOTIDE SEQUENCE [LARGE SCALE GENOMIC DNA]</scope>
    <source>
        <strain evidence="2 3">C2</strain>
    </source>
</reference>
<dbReference type="VEuPathDB" id="FungiDB:FUN_015732"/>
<reference evidence="2 3" key="2">
    <citation type="submission" date="2017-10" db="EMBL/GenBank/DDBJ databases">
        <title>Extensive intraspecific genome diversity in a model arbuscular mycorrhizal fungus.</title>
        <authorList>
            <person name="Chen E.C.H."/>
            <person name="Morin E."/>
            <person name="Baudet D."/>
            <person name="Noel J."/>
            <person name="Ndikumana S."/>
            <person name="Charron P."/>
            <person name="St-Onge C."/>
            <person name="Giorgi J."/>
            <person name="Grigoriev I.V."/>
            <person name="Roux C."/>
            <person name="Martin F.M."/>
            <person name="Corradi N."/>
        </authorList>
    </citation>
    <scope>NUCLEOTIDE SEQUENCE [LARGE SCALE GENOMIC DNA]</scope>
    <source>
        <strain evidence="2 3">C2</strain>
    </source>
</reference>
<dbReference type="Gene3D" id="1.10.510.10">
    <property type="entry name" value="Transferase(Phosphotransferase) domain 1"/>
    <property type="match status" value="1"/>
</dbReference>
<dbReference type="VEuPathDB" id="FungiDB:RhiirA1_475321"/>
<proteinExistence type="predicted"/>
<organism evidence="2 3">
    <name type="scientific">Rhizophagus irregularis</name>
    <dbReference type="NCBI Taxonomy" id="588596"/>
    <lineage>
        <taxon>Eukaryota</taxon>
        <taxon>Fungi</taxon>
        <taxon>Fungi incertae sedis</taxon>
        <taxon>Mucoromycota</taxon>
        <taxon>Glomeromycotina</taxon>
        <taxon>Glomeromycetes</taxon>
        <taxon>Glomerales</taxon>
        <taxon>Glomeraceae</taxon>
        <taxon>Rhizophagus</taxon>
    </lineage>
</organism>
<evidence type="ECO:0000259" key="1">
    <source>
        <dbReference type="PROSITE" id="PS50011"/>
    </source>
</evidence>
<evidence type="ECO:0000313" key="3">
    <source>
        <dbReference type="Proteomes" id="UP000233469"/>
    </source>
</evidence>
<dbReference type="InterPro" id="IPR000719">
    <property type="entry name" value="Prot_kinase_dom"/>
</dbReference>
<dbReference type="InterPro" id="IPR001245">
    <property type="entry name" value="Ser-Thr/Tyr_kinase_cat_dom"/>
</dbReference>
<dbReference type="GO" id="GO:0004672">
    <property type="term" value="F:protein kinase activity"/>
    <property type="evidence" value="ECO:0007669"/>
    <property type="project" value="InterPro"/>
</dbReference>
<dbReference type="GO" id="GO:0005524">
    <property type="term" value="F:ATP binding"/>
    <property type="evidence" value="ECO:0007669"/>
    <property type="project" value="InterPro"/>
</dbReference>
<protein>
    <recommendedName>
        <fullName evidence="1">Protein kinase domain-containing protein</fullName>
    </recommendedName>
</protein>
<sequence>MIMWEFTSGIPPFNNRAHDHHLILSICKDERPEIIENTPKCYIDLMKKCWDSNPSNRPTVIMLENIISEWIRCIDKFYETNRDGNYVYRVLNIDDQLKNDMLEFVKANKALVQEQVNTSIIQSHPQAYYTSRNVSEEIEKSKNVSESFVQKYSDLVDCIVEI</sequence>
<feature type="domain" description="Protein kinase" evidence="1">
    <location>
        <begin position="1"/>
        <end position="71"/>
    </location>
</feature>
<dbReference type="AlphaFoldDB" id="A0A2N1N5L0"/>
<name>A0A2N1N5L0_9GLOM</name>
<dbReference type="Pfam" id="PF07714">
    <property type="entry name" value="PK_Tyr_Ser-Thr"/>
    <property type="match status" value="1"/>
</dbReference>
<accession>A0A2N1N5L0</accession>
<gene>
    <name evidence="2" type="ORF">RhiirC2_781326</name>
</gene>
<evidence type="ECO:0000313" key="2">
    <source>
        <dbReference type="EMBL" id="PKK69187.1"/>
    </source>
</evidence>
<dbReference type="Proteomes" id="UP000233469">
    <property type="component" value="Unassembled WGS sequence"/>
</dbReference>
<dbReference type="InterPro" id="IPR011009">
    <property type="entry name" value="Kinase-like_dom_sf"/>
</dbReference>
<comment type="caution">
    <text evidence="2">The sequence shown here is derived from an EMBL/GenBank/DDBJ whole genome shotgun (WGS) entry which is preliminary data.</text>
</comment>
<dbReference type="PROSITE" id="PS50011">
    <property type="entry name" value="PROTEIN_KINASE_DOM"/>
    <property type="match status" value="1"/>
</dbReference>
<dbReference type="SUPFAM" id="SSF56112">
    <property type="entry name" value="Protein kinase-like (PK-like)"/>
    <property type="match status" value="1"/>
</dbReference>
<dbReference type="EMBL" id="LLXL01000756">
    <property type="protein sequence ID" value="PKK69187.1"/>
    <property type="molecule type" value="Genomic_DNA"/>
</dbReference>